<keyword evidence="11" id="KW-1185">Reference proteome</keyword>
<dbReference type="InterPro" id="IPR036851">
    <property type="entry name" value="Chloroperoxidase-like_sf"/>
</dbReference>
<evidence type="ECO:0000256" key="6">
    <source>
        <dbReference type="ARBA" id="ARBA00023004"/>
    </source>
</evidence>
<evidence type="ECO:0000313" key="10">
    <source>
        <dbReference type="EMBL" id="CZT15146.1"/>
    </source>
</evidence>
<reference evidence="10 11" key="1">
    <citation type="submission" date="2016-03" db="EMBL/GenBank/DDBJ databases">
        <authorList>
            <person name="Ploux O."/>
        </authorList>
    </citation>
    <scope>NUCLEOTIDE SEQUENCE [LARGE SCALE GENOMIC DNA]</scope>
    <source>
        <strain evidence="10 11">URUG2</strain>
    </source>
</reference>
<gene>
    <name evidence="10" type="ORF">RCC_12124</name>
</gene>
<keyword evidence="6" id="KW-0408">Iron</keyword>
<dbReference type="GeneID" id="35606682"/>
<keyword evidence="5" id="KW-0560">Oxidoreductase</keyword>
<keyword evidence="2" id="KW-0575">Peroxidase</keyword>
<evidence type="ECO:0000259" key="9">
    <source>
        <dbReference type="PROSITE" id="PS51405"/>
    </source>
</evidence>
<accession>A0A2D3UVU6</accession>
<dbReference type="Gene3D" id="1.10.489.10">
    <property type="entry name" value="Chloroperoxidase-like"/>
    <property type="match status" value="1"/>
</dbReference>
<keyword evidence="4" id="KW-0479">Metal-binding</keyword>
<evidence type="ECO:0000256" key="4">
    <source>
        <dbReference type="ARBA" id="ARBA00022723"/>
    </source>
</evidence>
<dbReference type="InterPro" id="IPR000028">
    <property type="entry name" value="Chloroperoxidase"/>
</dbReference>
<evidence type="ECO:0000256" key="3">
    <source>
        <dbReference type="ARBA" id="ARBA00022617"/>
    </source>
</evidence>
<feature type="domain" description="Heme haloperoxidase family profile" evidence="9">
    <location>
        <begin position="71"/>
        <end position="310"/>
    </location>
</feature>
<sequence>MAGLASAFPAAMLEAASRDPALAARTAEMAEMLTRNRLAGRQEGADAAEKLFEAVPVFDAKAQYIDVSEGSGHEYVAPGPNDLRGPCPGLNAFANHNFLPHSGYATIGQFIDVTEKVVGMGTDLAAFLAVLGGALDGDLLSWSIAGTPPAGVGGPLSSNGNGLTGSHNKYEGDASPTRPDLYEAGNNYKTVAKQFQEMIDYSPGSVTIDSLTAFRSKRFDTQIANNPYFFNGPFTGILVQPAAYTFIFRFMANHSAEYPRGYLSHEVVQSWFGVEGTNGNYKAVQGTERIPENWYRRAIDAPYTIPYFNAEVLAAAALHPKFLDVGGNTGTPNSFTGVNVADLTGGVFNGTSLAQGNNLGCFALQAAAQAEPDLLLGEFKTLLTTLGDVVEKLSCPQLEAMDESLLEMYPGYMKDRTYDTADILDETLGGLGAIV</sequence>
<dbReference type="RefSeq" id="XP_023622043.1">
    <property type="nucleotide sequence ID" value="XM_023766275.1"/>
</dbReference>
<organism evidence="10 11">
    <name type="scientific">Ramularia collo-cygni</name>
    <dbReference type="NCBI Taxonomy" id="112498"/>
    <lineage>
        <taxon>Eukaryota</taxon>
        <taxon>Fungi</taxon>
        <taxon>Dikarya</taxon>
        <taxon>Ascomycota</taxon>
        <taxon>Pezizomycotina</taxon>
        <taxon>Dothideomycetes</taxon>
        <taxon>Dothideomycetidae</taxon>
        <taxon>Mycosphaerellales</taxon>
        <taxon>Mycosphaerellaceae</taxon>
        <taxon>Ramularia</taxon>
    </lineage>
</organism>
<protein>
    <submittedName>
        <fullName evidence="10">Related to oxidase</fullName>
    </submittedName>
</protein>
<dbReference type="AlphaFoldDB" id="A0A2D3UVU6"/>
<evidence type="ECO:0000256" key="8">
    <source>
        <dbReference type="SAM" id="MobiDB-lite"/>
    </source>
</evidence>
<dbReference type="PANTHER" id="PTHR33577">
    <property type="entry name" value="STERIGMATOCYSTIN BIOSYNTHESIS PEROXIDASE STCC-RELATED"/>
    <property type="match status" value="1"/>
</dbReference>
<proteinExistence type="inferred from homology"/>
<name>A0A2D3UVU6_9PEZI</name>
<dbReference type="GO" id="GO:0004601">
    <property type="term" value="F:peroxidase activity"/>
    <property type="evidence" value="ECO:0007669"/>
    <property type="project" value="UniProtKB-KW"/>
</dbReference>
<evidence type="ECO:0000313" key="11">
    <source>
        <dbReference type="Proteomes" id="UP000225277"/>
    </source>
</evidence>
<dbReference type="PROSITE" id="PS51405">
    <property type="entry name" value="HEME_HALOPEROXIDASE"/>
    <property type="match status" value="1"/>
</dbReference>
<feature type="region of interest" description="Disordered" evidence="8">
    <location>
        <begin position="160"/>
        <end position="179"/>
    </location>
</feature>
<comment type="similarity">
    <text evidence="7">Belongs to the chloroperoxidase family.</text>
</comment>
<evidence type="ECO:0000256" key="2">
    <source>
        <dbReference type="ARBA" id="ARBA00022559"/>
    </source>
</evidence>
<dbReference type="Pfam" id="PF01328">
    <property type="entry name" value="Peroxidase_2"/>
    <property type="match status" value="1"/>
</dbReference>
<dbReference type="Proteomes" id="UP000225277">
    <property type="component" value="Unassembled WGS sequence"/>
</dbReference>
<keyword evidence="3" id="KW-0349">Heme</keyword>
<dbReference type="GO" id="GO:0046872">
    <property type="term" value="F:metal ion binding"/>
    <property type="evidence" value="ECO:0007669"/>
    <property type="project" value="UniProtKB-KW"/>
</dbReference>
<dbReference type="OrthoDB" id="407298at2759"/>
<evidence type="ECO:0000256" key="7">
    <source>
        <dbReference type="ARBA" id="ARBA00025795"/>
    </source>
</evidence>
<evidence type="ECO:0000256" key="1">
    <source>
        <dbReference type="ARBA" id="ARBA00001970"/>
    </source>
</evidence>
<evidence type="ECO:0000256" key="5">
    <source>
        <dbReference type="ARBA" id="ARBA00023002"/>
    </source>
</evidence>
<comment type="cofactor">
    <cofactor evidence="1">
        <name>heme b</name>
        <dbReference type="ChEBI" id="CHEBI:60344"/>
    </cofactor>
</comment>
<dbReference type="EMBL" id="FJUY01000001">
    <property type="protein sequence ID" value="CZT15146.1"/>
    <property type="molecule type" value="Genomic_DNA"/>
</dbReference>
<dbReference type="SUPFAM" id="SSF47571">
    <property type="entry name" value="Cloroperoxidase"/>
    <property type="match status" value="1"/>
</dbReference>
<dbReference type="PANTHER" id="PTHR33577:SF1">
    <property type="entry name" value="HEME HALOPEROXIDASE FAMILY PROFILE DOMAIN-CONTAINING PROTEIN"/>
    <property type="match status" value="1"/>
</dbReference>